<proteinExistence type="predicted"/>
<dbReference type="RefSeq" id="XP_003677733.1">
    <property type="nucleotide sequence ID" value="XM_003677685.1"/>
</dbReference>
<dbReference type="FunCoup" id="G0VIQ7">
    <property type="interactions" value="55"/>
</dbReference>
<reference key="2">
    <citation type="submission" date="2011-08" db="EMBL/GenBank/DDBJ databases">
        <title>Genome sequence of Naumovozyma castellii.</title>
        <authorList>
            <person name="Gordon J.L."/>
            <person name="Armisen D."/>
            <person name="Proux-Wera E."/>
            <person name="OhEigeartaigh S.S."/>
            <person name="Byrne K.P."/>
            <person name="Wolfe K.H."/>
        </authorList>
    </citation>
    <scope>NUCLEOTIDE SEQUENCE</scope>
    <source>
        <strain>Type strain:CBS 4309</strain>
    </source>
</reference>
<dbReference type="GeneID" id="96905063"/>
<dbReference type="OrthoDB" id="4034212at2759"/>
<dbReference type="AlphaFoldDB" id="G0VIQ7"/>
<protein>
    <submittedName>
        <fullName evidence="2">Uncharacterized protein</fullName>
    </submittedName>
</protein>
<sequence>MSSLKEVYDLISQAELETRNGNLNVSINKYKNALSKTNCLLKMLKSEDVENDVTDAILMLRKDISKTIFELEDLVSKQRPDSKVGTVKNPTMLSSLAINPSMNVLGFSKTWDSTVNTNTNLERINPYNDPILRSITDKLQTNLLNLVSDNVQVFQKGDKEEFLQTITFAVEQNFDIFRKELGFYEQKKFTEYDSNLENALKENKKLTNQISKLKERWDSLVESARQKKKQVL</sequence>
<dbReference type="HOGENOM" id="CLU_107237_0_0_1"/>
<organism evidence="2 3">
    <name type="scientific">Naumovozyma castellii</name>
    <name type="common">Yeast</name>
    <name type="synonym">Saccharomyces castellii</name>
    <dbReference type="NCBI Taxonomy" id="27288"/>
    <lineage>
        <taxon>Eukaryota</taxon>
        <taxon>Fungi</taxon>
        <taxon>Dikarya</taxon>
        <taxon>Ascomycota</taxon>
        <taxon>Saccharomycotina</taxon>
        <taxon>Saccharomycetes</taxon>
        <taxon>Saccharomycetales</taxon>
        <taxon>Saccharomycetaceae</taxon>
        <taxon>Naumovozyma</taxon>
    </lineage>
</organism>
<dbReference type="Proteomes" id="UP000001640">
    <property type="component" value="Chromosome 8"/>
</dbReference>
<name>G0VIQ7_NAUCA</name>
<evidence type="ECO:0000313" key="3">
    <source>
        <dbReference type="Proteomes" id="UP000001640"/>
    </source>
</evidence>
<keyword evidence="1" id="KW-0175">Coiled coil</keyword>
<keyword evidence="3" id="KW-1185">Reference proteome</keyword>
<dbReference type="GO" id="GO:0016236">
    <property type="term" value="P:macroautophagy"/>
    <property type="evidence" value="ECO:0007669"/>
    <property type="project" value="EnsemblFungi"/>
</dbReference>
<reference evidence="2 3" key="1">
    <citation type="journal article" date="2011" name="Proc. Natl. Acad. Sci. U.S.A.">
        <title>Evolutionary erosion of yeast sex chromosomes by mating-type switching accidents.</title>
        <authorList>
            <person name="Gordon J.L."/>
            <person name="Armisen D."/>
            <person name="Proux-Wera E."/>
            <person name="Oheigeartaigh S.S."/>
            <person name="Byrne K.P."/>
            <person name="Wolfe K.H."/>
        </authorList>
    </citation>
    <scope>NUCLEOTIDE SEQUENCE [LARGE SCALE GENOMIC DNA]</scope>
    <source>
        <strain evidence="3">ATCC 76901 / BCRC 22586 / CBS 4309 / NBRC 1992 / NRRL Y-12630</strain>
    </source>
</reference>
<dbReference type="EMBL" id="HE576759">
    <property type="protein sequence ID" value="CCC71383.1"/>
    <property type="molecule type" value="Genomic_DNA"/>
</dbReference>
<dbReference type="InParanoid" id="G0VIQ7"/>
<dbReference type="GO" id="GO:0000407">
    <property type="term" value="C:phagophore assembly site"/>
    <property type="evidence" value="ECO:0007669"/>
    <property type="project" value="EnsemblFungi"/>
</dbReference>
<gene>
    <name evidence="2" type="primary">NCAS0H00730</name>
    <name evidence="2" type="ordered locus">NCAS_0H00730</name>
</gene>
<dbReference type="GO" id="GO:0034271">
    <property type="term" value="C:phosphatidylinositol 3-kinase complex, class III, type I"/>
    <property type="evidence" value="ECO:0007669"/>
    <property type="project" value="EnsemblFungi"/>
</dbReference>
<evidence type="ECO:0000256" key="1">
    <source>
        <dbReference type="SAM" id="Coils"/>
    </source>
</evidence>
<dbReference type="GO" id="GO:0005774">
    <property type="term" value="C:vacuolar membrane"/>
    <property type="evidence" value="ECO:0007669"/>
    <property type="project" value="EnsemblFungi"/>
</dbReference>
<dbReference type="KEGG" id="ncs:NCAS_0H00730"/>
<accession>G0VIQ7</accession>
<dbReference type="STRING" id="1064592.G0VIQ7"/>
<evidence type="ECO:0000313" key="2">
    <source>
        <dbReference type="EMBL" id="CCC71383.1"/>
    </source>
</evidence>
<feature type="coiled-coil region" evidence="1">
    <location>
        <begin position="189"/>
        <end position="223"/>
    </location>
</feature>
<dbReference type="OMA" id="NARNWDN"/>
<dbReference type="eggNOG" id="ENOG502S4WG">
    <property type="taxonomic scope" value="Eukaryota"/>
</dbReference>
<dbReference type="GO" id="GO:0042802">
    <property type="term" value="F:identical protein binding"/>
    <property type="evidence" value="ECO:0007669"/>
    <property type="project" value="EnsemblFungi"/>
</dbReference>
<dbReference type="GO" id="GO:0005198">
    <property type="term" value="F:structural molecule activity"/>
    <property type="evidence" value="ECO:0007669"/>
    <property type="project" value="EnsemblFungi"/>
</dbReference>